<name>A0A8H4QRI8_9AGAR</name>
<dbReference type="PANTHER" id="PTHR12083">
    <property type="entry name" value="BIFUNCTIONAL POLYNUCLEOTIDE PHOSPHATASE/KINASE"/>
    <property type="match status" value="1"/>
</dbReference>
<comment type="caution">
    <text evidence="2">The sequence shown here is derived from an EMBL/GenBank/DDBJ whole genome shotgun (WGS) entry which is preliminary data.</text>
</comment>
<feature type="compositionally biased region" description="Low complexity" evidence="1">
    <location>
        <begin position="1"/>
        <end position="12"/>
    </location>
</feature>
<evidence type="ECO:0000256" key="1">
    <source>
        <dbReference type="SAM" id="MobiDB-lite"/>
    </source>
</evidence>
<evidence type="ECO:0008006" key="4">
    <source>
        <dbReference type="Google" id="ProtNLM"/>
    </source>
</evidence>
<dbReference type="EMBL" id="JAACJL010000044">
    <property type="protein sequence ID" value="KAF4615082.1"/>
    <property type="molecule type" value="Genomic_DNA"/>
</dbReference>
<evidence type="ECO:0000313" key="3">
    <source>
        <dbReference type="Proteomes" id="UP000521872"/>
    </source>
</evidence>
<dbReference type="InterPro" id="IPR036412">
    <property type="entry name" value="HAD-like_sf"/>
</dbReference>
<dbReference type="Gene3D" id="3.40.50.1000">
    <property type="entry name" value="HAD superfamily/HAD-like"/>
    <property type="match status" value="1"/>
</dbReference>
<organism evidence="2 3">
    <name type="scientific">Agrocybe pediades</name>
    <dbReference type="NCBI Taxonomy" id="84607"/>
    <lineage>
        <taxon>Eukaryota</taxon>
        <taxon>Fungi</taxon>
        <taxon>Dikarya</taxon>
        <taxon>Basidiomycota</taxon>
        <taxon>Agaricomycotina</taxon>
        <taxon>Agaricomycetes</taxon>
        <taxon>Agaricomycetidae</taxon>
        <taxon>Agaricales</taxon>
        <taxon>Agaricineae</taxon>
        <taxon>Strophariaceae</taxon>
        <taxon>Agrocybe</taxon>
    </lineage>
</organism>
<dbReference type="GO" id="GO:0046403">
    <property type="term" value="F:polynucleotide 3'-phosphatase activity"/>
    <property type="evidence" value="ECO:0007669"/>
    <property type="project" value="TreeGrafter"/>
</dbReference>
<proteinExistence type="predicted"/>
<dbReference type="GO" id="GO:0046404">
    <property type="term" value="F:ATP-dependent polydeoxyribonucleotide 5'-hydroxyl-kinase activity"/>
    <property type="evidence" value="ECO:0007669"/>
    <property type="project" value="TreeGrafter"/>
</dbReference>
<evidence type="ECO:0000313" key="2">
    <source>
        <dbReference type="EMBL" id="KAF4615082.1"/>
    </source>
</evidence>
<dbReference type="InterPro" id="IPR006549">
    <property type="entry name" value="HAD-SF_hydro_IIIA"/>
</dbReference>
<dbReference type="SUPFAM" id="SSF56784">
    <property type="entry name" value="HAD-like"/>
    <property type="match status" value="1"/>
</dbReference>
<dbReference type="SUPFAM" id="SSF52540">
    <property type="entry name" value="P-loop containing nucleoside triphosphate hydrolases"/>
    <property type="match status" value="1"/>
</dbReference>
<accession>A0A8H4QRI8</accession>
<reference evidence="2 3" key="1">
    <citation type="submission" date="2019-12" db="EMBL/GenBank/DDBJ databases">
        <authorList>
            <person name="Floudas D."/>
            <person name="Bentzer J."/>
            <person name="Ahren D."/>
            <person name="Johansson T."/>
            <person name="Persson P."/>
            <person name="Tunlid A."/>
        </authorList>
    </citation>
    <scope>NUCLEOTIDE SEQUENCE [LARGE SCALE GENOMIC DNA]</scope>
    <source>
        <strain evidence="2 3">CBS 102.39</strain>
    </source>
</reference>
<dbReference type="Pfam" id="PF13671">
    <property type="entry name" value="AAA_33"/>
    <property type="match status" value="1"/>
</dbReference>
<dbReference type="AlphaFoldDB" id="A0A8H4QRI8"/>
<dbReference type="InterPro" id="IPR023214">
    <property type="entry name" value="HAD_sf"/>
</dbReference>
<dbReference type="FunFam" id="3.40.50.300:FF:000737">
    <property type="entry name" value="Bifunctional polynucleotide phosphatase/kinase"/>
    <property type="match status" value="1"/>
</dbReference>
<dbReference type="PANTHER" id="PTHR12083:SF9">
    <property type="entry name" value="BIFUNCTIONAL POLYNUCLEOTIDE PHOSPHATASE_KINASE"/>
    <property type="match status" value="1"/>
</dbReference>
<dbReference type="NCBIfam" id="TIGR01662">
    <property type="entry name" value="HAD-SF-IIIA"/>
    <property type="match status" value="1"/>
</dbReference>
<feature type="region of interest" description="Disordered" evidence="1">
    <location>
        <begin position="1"/>
        <end position="36"/>
    </location>
</feature>
<dbReference type="InterPro" id="IPR027417">
    <property type="entry name" value="P-loop_NTPase"/>
</dbReference>
<keyword evidence="3" id="KW-1185">Reference proteome</keyword>
<dbReference type="GO" id="GO:0003690">
    <property type="term" value="F:double-stranded DNA binding"/>
    <property type="evidence" value="ECO:0007669"/>
    <property type="project" value="TreeGrafter"/>
</dbReference>
<dbReference type="Gene3D" id="3.40.50.300">
    <property type="entry name" value="P-loop containing nucleotide triphosphate hydrolases"/>
    <property type="match status" value="1"/>
</dbReference>
<dbReference type="InterPro" id="IPR013954">
    <property type="entry name" value="PNK3P"/>
</dbReference>
<gene>
    <name evidence="2" type="ORF">D9613_002867</name>
</gene>
<dbReference type="Pfam" id="PF08645">
    <property type="entry name" value="PNK3P"/>
    <property type="match status" value="1"/>
</dbReference>
<dbReference type="Proteomes" id="UP000521872">
    <property type="component" value="Unassembled WGS sequence"/>
</dbReference>
<protein>
    <recommendedName>
        <fullName evidence="4">PNK3P-domain-containing protein</fullName>
    </recommendedName>
</protein>
<dbReference type="GO" id="GO:0006281">
    <property type="term" value="P:DNA repair"/>
    <property type="evidence" value="ECO:0007669"/>
    <property type="project" value="TreeGrafter"/>
</dbReference>
<sequence>MAEPARSSSSSSLKRKLPEGQAEASQPAQKATKIHPFFLKKTVDEEQKPKGSFQWLEPLGPAKSCLHGINLQPKASEKVAALDLDGTVITMTKMKPGIPAFAWWRSLVPDKLRELHRDGYSIVLISNQALQSNALKTWKEKVPQVGNAVSLSAHPHPLLHDVPFRILAATQRDRYRKPMPGMWYELERIFSEEGVQIDKSKSFFVGDAAGRLYTQSKGDFASTDRKWALNLDIPFFTPEEFFLKLAPHTKYELPGFHPSSLPHLPLVTPSSSPIIPERQQKEVVVFVGYPSLGKTTFFRKYFEPYGYVHINQDTLKTREKCVKAVEEALKAGKSCVVDNTNPSLQVRSLYVDVAKANKAPARCFLFTGSLELAWHNNLYRAYNLPPTVAAKEAERTVLPFAALTKFRDAYAPPAAAEGFSEIKNVNWVFEGSEEEKKRWSMWLQIDGK</sequence>